<dbReference type="InterPro" id="IPR002575">
    <property type="entry name" value="Aminoglycoside_PTrfase"/>
</dbReference>
<dbReference type="Gene3D" id="3.90.1200.10">
    <property type="match status" value="1"/>
</dbReference>
<dbReference type="EMBL" id="ML741835">
    <property type="protein sequence ID" value="KAE8323079.1"/>
    <property type="molecule type" value="Genomic_DNA"/>
</dbReference>
<evidence type="ECO:0000313" key="3">
    <source>
        <dbReference type="Proteomes" id="UP000325945"/>
    </source>
</evidence>
<accession>A0A5N6WT49</accession>
<evidence type="ECO:0000313" key="2">
    <source>
        <dbReference type="EMBL" id="KAE8323079.1"/>
    </source>
</evidence>
<dbReference type="Proteomes" id="UP000325945">
    <property type="component" value="Unassembled WGS sequence"/>
</dbReference>
<dbReference type="InterPro" id="IPR011009">
    <property type="entry name" value="Kinase-like_dom_sf"/>
</dbReference>
<keyword evidence="3" id="KW-1185">Reference proteome</keyword>
<dbReference type="PANTHER" id="PTHR21310">
    <property type="entry name" value="AMINOGLYCOSIDE PHOSPHOTRANSFERASE-RELATED-RELATED"/>
    <property type="match status" value="1"/>
</dbReference>
<dbReference type="Pfam" id="PF01636">
    <property type="entry name" value="APH"/>
    <property type="match status" value="1"/>
</dbReference>
<dbReference type="InterPro" id="IPR051678">
    <property type="entry name" value="AGP_Transferase"/>
</dbReference>
<reference evidence="3" key="1">
    <citation type="submission" date="2019-04" db="EMBL/GenBank/DDBJ databases">
        <title>Friends and foes A comparative genomics studyof 23 Aspergillus species from section Flavi.</title>
        <authorList>
            <consortium name="DOE Joint Genome Institute"/>
            <person name="Kjaerbolling I."/>
            <person name="Vesth T."/>
            <person name="Frisvad J.C."/>
            <person name="Nybo J.L."/>
            <person name="Theobald S."/>
            <person name="Kildgaard S."/>
            <person name="Isbrandt T."/>
            <person name="Kuo A."/>
            <person name="Sato A."/>
            <person name="Lyhne E.K."/>
            <person name="Kogle M.E."/>
            <person name="Wiebenga A."/>
            <person name="Kun R.S."/>
            <person name="Lubbers R.J."/>
            <person name="Makela M.R."/>
            <person name="Barry K."/>
            <person name="Chovatia M."/>
            <person name="Clum A."/>
            <person name="Daum C."/>
            <person name="Haridas S."/>
            <person name="He G."/>
            <person name="LaButti K."/>
            <person name="Lipzen A."/>
            <person name="Mondo S."/>
            <person name="Riley R."/>
            <person name="Salamov A."/>
            <person name="Simmons B.A."/>
            <person name="Magnuson J.K."/>
            <person name="Henrissat B."/>
            <person name="Mortensen U.H."/>
            <person name="Larsen T.O."/>
            <person name="Devries R.P."/>
            <person name="Grigoriev I.V."/>
            <person name="Machida M."/>
            <person name="Baker S.E."/>
            <person name="Andersen M.R."/>
        </authorList>
    </citation>
    <scope>NUCLEOTIDE SEQUENCE [LARGE SCALE GENOMIC DNA]</scope>
    <source>
        <strain evidence="3">CBS 130017</strain>
    </source>
</reference>
<dbReference type="SUPFAM" id="SSF56112">
    <property type="entry name" value="Protein kinase-like (PK-like)"/>
    <property type="match status" value="1"/>
</dbReference>
<feature type="domain" description="Aminoglycoside phosphotransferase" evidence="1">
    <location>
        <begin position="70"/>
        <end position="209"/>
    </location>
</feature>
<gene>
    <name evidence="2" type="ORF">BDV39DRAFT_196188</name>
</gene>
<dbReference type="PANTHER" id="PTHR21310:SF48">
    <property type="entry name" value="AMINOGLYCOSIDE PHOSPHOTRANSFERASE DOMAIN-CONTAINING PROTEIN"/>
    <property type="match status" value="1"/>
</dbReference>
<name>A0A5N6WT49_9EURO</name>
<proteinExistence type="predicted"/>
<dbReference type="AlphaFoldDB" id="A0A5N6WT49"/>
<protein>
    <recommendedName>
        <fullName evidence="1">Aminoglycoside phosphotransferase domain-containing protein</fullName>
    </recommendedName>
</protein>
<sequence>MATTMNLPYFATDLPCPLPTDSETNDSTAIFPKYMGRRVVAVGQHYVIKFGKQVNLLEGENMFVSENTNILVPRVYALYSDSARGVNYIIMERIPGESLLSMWPQLSPSEKDFVLSTLCNYFTELWQVPSPNSYGSLGCRPILDHGFWTEDPEPVINGPFPSENAFIEGMVQTEFIRQCLARVLGGHSPTFTHGDFQRKNIMIQRESGGSGHADGLDTPRPKLALIDWEKPGWYPTYWEHCYALTALRWDDDWCLCVEKVTELFIPQALWFRTVRLEMRFSGAKTIELFKSGGLQVS</sequence>
<dbReference type="Gene3D" id="3.30.200.150">
    <property type="match status" value="1"/>
</dbReference>
<evidence type="ECO:0000259" key="1">
    <source>
        <dbReference type="Pfam" id="PF01636"/>
    </source>
</evidence>
<dbReference type="CDD" id="cd05120">
    <property type="entry name" value="APH_ChoK_like"/>
    <property type="match status" value="1"/>
</dbReference>
<organism evidence="2 3">
    <name type="scientific">Aspergillus sergii</name>
    <dbReference type="NCBI Taxonomy" id="1034303"/>
    <lineage>
        <taxon>Eukaryota</taxon>
        <taxon>Fungi</taxon>
        <taxon>Dikarya</taxon>
        <taxon>Ascomycota</taxon>
        <taxon>Pezizomycotina</taxon>
        <taxon>Eurotiomycetes</taxon>
        <taxon>Eurotiomycetidae</taxon>
        <taxon>Eurotiales</taxon>
        <taxon>Aspergillaceae</taxon>
        <taxon>Aspergillus</taxon>
        <taxon>Aspergillus subgen. Circumdati</taxon>
    </lineage>
</organism>